<dbReference type="GO" id="GO:0016787">
    <property type="term" value="F:hydrolase activity"/>
    <property type="evidence" value="ECO:0007669"/>
    <property type="project" value="UniProtKB-KW"/>
</dbReference>
<dbReference type="AlphaFoldDB" id="A0AAE1JBA9"/>
<dbReference type="SUPFAM" id="SSF75304">
    <property type="entry name" value="Amidase signature (AS) enzymes"/>
    <property type="match status" value="1"/>
</dbReference>
<evidence type="ECO:0000256" key="1">
    <source>
        <dbReference type="ARBA" id="ARBA00009199"/>
    </source>
</evidence>
<accession>A0AAE1JBA9</accession>
<evidence type="ECO:0000313" key="5">
    <source>
        <dbReference type="EMBL" id="KAK4081295.1"/>
    </source>
</evidence>
<organism evidence="5 6">
    <name type="scientific">Trichoderma aggressivum f. europaeum</name>
    <dbReference type="NCBI Taxonomy" id="173218"/>
    <lineage>
        <taxon>Eukaryota</taxon>
        <taxon>Fungi</taxon>
        <taxon>Dikarya</taxon>
        <taxon>Ascomycota</taxon>
        <taxon>Pezizomycotina</taxon>
        <taxon>Sordariomycetes</taxon>
        <taxon>Hypocreomycetidae</taxon>
        <taxon>Hypocreales</taxon>
        <taxon>Hypocreaceae</taxon>
        <taxon>Trichoderma</taxon>
    </lineage>
</organism>
<feature type="active site" description="Charge relay system" evidence="3">
    <location>
        <position position="210"/>
    </location>
</feature>
<dbReference type="EMBL" id="JAWRVG010000007">
    <property type="protein sequence ID" value="KAK4081295.1"/>
    <property type="molecule type" value="Genomic_DNA"/>
</dbReference>
<comment type="caution">
    <text evidence="5">The sequence shown here is derived from an EMBL/GenBank/DDBJ whole genome shotgun (WGS) entry which is preliminary data.</text>
</comment>
<comment type="similarity">
    <text evidence="1">Belongs to the amidase family.</text>
</comment>
<dbReference type="PANTHER" id="PTHR46072:SF3">
    <property type="entry name" value="AMIDASE"/>
    <property type="match status" value="1"/>
</dbReference>
<reference evidence="5" key="1">
    <citation type="submission" date="2023-11" db="EMBL/GenBank/DDBJ databases">
        <title>The genome sequences of three competitors of mushroom-forming fungi.</title>
        <authorList>
            <person name="Beijen E."/>
            <person name="Ohm R.A."/>
        </authorList>
    </citation>
    <scope>NUCLEOTIDE SEQUENCE</scope>
    <source>
        <strain evidence="5">CBS 100526</strain>
    </source>
</reference>
<dbReference type="Proteomes" id="UP001273209">
    <property type="component" value="Unassembled WGS sequence"/>
</dbReference>
<feature type="domain" description="Amidase" evidence="4">
    <location>
        <begin position="78"/>
        <end position="534"/>
    </location>
</feature>
<keyword evidence="6" id="KW-1185">Reference proteome</keyword>
<dbReference type="RefSeq" id="XP_062758444.1">
    <property type="nucleotide sequence ID" value="XM_062897051.1"/>
</dbReference>
<proteinExistence type="inferred from homology"/>
<dbReference type="Pfam" id="PF01425">
    <property type="entry name" value="Amidase"/>
    <property type="match status" value="1"/>
</dbReference>
<protein>
    <recommendedName>
        <fullName evidence="4">Amidase domain-containing protein</fullName>
    </recommendedName>
</protein>
<sequence length="548" mass="59773">MTEKGYRAIAHEKRLRRSQKIPTAWRLDEENPHESINPLDVPITCGILSNTEIDITSKYDATSLLMGIKNGTWSVEQVTTAFCKRAAIAHQMINCLTEIFFDEAIERARQLDNQRQDFIGGKGFPPLFGLPISIKDTFQIQGHDTSTGLACYVNAPAKEHSAIAAMLLDLGAVLYCKTNVPQTVMTGDSDNNVFGRTLNPRNTSMTAGGSTGGEGALLALRGSILGVGTDIGGSIRVPSVCNGIYGMKPSAGLIPHGGTRELTVPGTDGVRSSVGPMATTFRDCALFLKSIMQADTWKYDSNVVSLPWRDLKPSKSLRIGLVEDDGFYTPVPPVRRGLKKAVDKLQLSNDVEIVSLTLPKSDGWYDDLLSYFSLLGNEHYLEQLNRTGEPLVPSVKALGLLSGEKSSFLSGQKTTLQGFFDLNVRRAEAASTYRRFFRDNNLDAILMPPAPHTALPLDTWATVTSTGLWNYLDYPAVVIPVDFVADSDSIDDASNAKYGHQDTQLYKLYTGPKFYKGLPIAVQLVGYRHQDEALAATAGVLDSIINGE</sequence>
<feature type="active site" description="Acyl-ester intermediate" evidence="3">
    <location>
        <position position="234"/>
    </location>
</feature>
<dbReference type="InterPro" id="IPR023631">
    <property type="entry name" value="Amidase_dom"/>
</dbReference>
<name>A0AAE1JBA9_9HYPO</name>
<dbReference type="GeneID" id="87916956"/>
<evidence type="ECO:0000256" key="3">
    <source>
        <dbReference type="PIRSR" id="PIRSR001221-1"/>
    </source>
</evidence>
<evidence type="ECO:0000313" key="6">
    <source>
        <dbReference type="Proteomes" id="UP001273209"/>
    </source>
</evidence>
<evidence type="ECO:0000259" key="4">
    <source>
        <dbReference type="Pfam" id="PF01425"/>
    </source>
</evidence>
<dbReference type="PIRSF" id="PIRSF001221">
    <property type="entry name" value="Amidase_fungi"/>
    <property type="match status" value="1"/>
</dbReference>
<gene>
    <name evidence="5" type="ORF">Triagg1_2827</name>
</gene>
<feature type="active site" description="Charge relay system" evidence="3">
    <location>
        <position position="135"/>
    </location>
</feature>
<evidence type="ECO:0000256" key="2">
    <source>
        <dbReference type="ARBA" id="ARBA00022801"/>
    </source>
</evidence>
<keyword evidence="2" id="KW-0378">Hydrolase</keyword>
<dbReference type="Gene3D" id="3.90.1300.10">
    <property type="entry name" value="Amidase signature (AS) domain"/>
    <property type="match status" value="1"/>
</dbReference>
<dbReference type="InterPro" id="IPR036928">
    <property type="entry name" value="AS_sf"/>
</dbReference>
<dbReference type="PANTHER" id="PTHR46072">
    <property type="entry name" value="AMIDASE-RELATED-RELATED"/>
    <property type="match status" value="1"/>
</dbReference>